<evidence type="ECO:0000256" key="1">
    <source>
        <dbReference type="SAM" id="Phobius"/>
    </source>
</evidence>
<keyword evidence="1" id="KW-1133">Transmembrane helix</keyword>
<keyword evidence="1" id="KW-0812">Transmembrane</keyword>
<proteinExistence type="predicted"/>
<comment type="caution">
    <text evidence="2">The sequence shown here is derived from an EMBL/GenBank/DDBJ whole genome shotgun (WGS) entry which is preliminary data.</text>
</comment>
<protein>
    <submittedName>
        <fullName evidence="2">Uncharacterized protein</fullName>
    </submittedName>
</protein>
<keyword evidence="3" id="KW-1185">Reference proteome</keyword>
<evidence type="ECO:0000313" key="2">
    <source>
        <dbReference type="EMBL" id="CAI0655319.1"/>
    </source>
</evidence>
<sequence>MALMCSRLATSRVTLILREVLNALLVMKGYITAALIALTSYLETAIKQEELAYRIEQVVSLNIRYISHIERIFTALICFFCAEHKSYIHLFRLIPLKVFPRVICAYSCLFELALGEMERRYVCGGERSLSLAHSEAVAVLDQLGRYAFTGHERHLPTTVLQPLSTLDSLQSGA</sequence>
<evidence type="ECO:0000313" key="3">
    <source>
        <dbReference type="Proteomes" id="UP001152533"/>
    </source>
</evidence>
<feature type="transmembrane region" description="Helical" evidence="1">
    <location>
        <begin position="20"/>
        <end position="42"/>
    </location>
</feature>
<dbReference type="EMBL" id="CAMGZC010002822">
    <property type="protein sequence ID" value="CAI0655319.1"/>
    <property type="molecule type" value="Genomic_DNA"/>
</dbReference>
<reference evidence="2" key="1">
    <citation type="submission" date="2022-08" db="EMBL/GenBank/DDBJ databases">
        <authorList>
            <person name="Giroux E."/>
            <person name="Giroux E."/>
        </authorList>
    </citation>
    <scope>NUCLEOTIDE SEQUENCE</scope>
    <source>
        <strain evidence="2">H1091258</strain>
    </source>
</reference>
<dbReference type="Proteomes" id="UP001152533">
    <property type="component" value="Unassembled WGS sequence"/>
</dbReference>
<organism evidence="2 3">
    <name type="scientific">Colletotrichum noveboracense</name>
    <dbReference type="NCBI Taxonomy" id="2664923"/>
    <lineage>
        <taxon>Eukaryota</taxon>
        <taxon>Fungi</taxon>
        <taxon>Dikarya</taxon>
        <taxon>Ascomycota</taxon>
        <taxon>Pezizomycotina</taxon>
        <taxon>Sordariomycetes</taxon>
        <taxon>Hypocreomycetidae</taxon>
        <taxon>Glomerellales</taxon>
        <taxon>Glomerellaceae</taxon>
        <taxon>Colletotrichum</taxon>
        <taxon>Colletotrichum gloeosporioides species complex</taxon>
    </lineage>
</organism>
<name>A0A9W4WK70_9PEZI</name>
<keyword evidence="1" id="KW-0472">Membrane</keyword>
<dbReference type="AlphaFoldDB" id="A0A9W4WK70"/>
<gene>
    <name evidence="2" type="ORF">CGXH109_LOCUS147795</name>
</gene>
<accession>A0A9W4WK70</accession>